<comment type="subcellular location">
    <subcellularLocation>
        <location evidence="1">Membrane</location>
        <topology evidence="1">Multi-pass membrane protein</topology>
    </subcellularLocation>
</comment>
<dbReference type="InterPro" id="IPR036259">
    <property type="entry name" value="MFS_trans_sf"/>
</dbReference>
<dbReference type="PANTHER" id="PTHR48021">
    <property type="match status" value="1"/>
</dbReference>
<dbReference type="InterPro" id="IPR005828">
    <property type="entry name" value="MFS_sugar_transport-like"/>
</dbReference>
<name>A0A0N0BH59_9HYME</name>
<feature type="transmembrane region" description="Helical" evidence="5">
    <location>
        <begin position="407"/>
        <end position="429"/>
    </location>
</feature>
<feature type="transmembrane region" description="Helical" evidence="5">
    <location>
        <begin position="370"/>
        <end position="395"/>
    </location>
</feature>
<dbReference type="InterPro" id="IPR005829">
    <property type="entry name" value="Sugar_transporter_CS"/>
</dbReference>
<dbReference type="PROSITE" id="PS00217">
    <property type="entry name" value="SUGAR_TRANSPORT_2"/>
    <property type="match status" value="1"/>
</dbReference>
<keyword evidence="8" id="KW-1185">Reference proteome</keyword>
<evidence type="ECO:0000256" key="1">
    <source>
        <dbReference type="ARBA" id="ARBA00004141"/>
    </source>
</evidence>
<feature type="transmembrane region" description="Helical" evidence="5">
    <location>
        <begin position="347"/>
        <end position="364"/>
    </location>
</feature>
<dbReference type="Pfam" id="PF00083">
    <property type="entry name" value="Sugar_tr"/>
    <property type="match status" value="1"/>
</dbReference>
<evidence type="ECO:0000256" key="3">
    <source>
        <dbReference type="ARBA" id="ARBA00022989"/>
    </source>
</evidence>
<evidence type="ECO:0000313" key="7">
    <source>
        <dbReference type="EMBL" id="KOX75768.1"/>
    </source>
</evidence>
<organism evidence="7 8">
    <name type="scientific">Melipona quadrifasciata</name>
    <dbReference type="NCBI Taxonomy" id="166423"/>
    <lineage>
        <taxon>Eukaryota</taxon>
        <taxon>Metazoa</taxon>
        <taxon>Ecdysozoa</taxon>
        <taxon>Arthropoda</taxon>
        <taxon>Hexapoda</taxon>
        <taxon>Insecta</taxon>
        <taxon>Pterygota</taxon>
        <taxon>Neoptera</taxon>
        <taxon>Endopterygota</taxon>
        <taxon>Hymenoptera</taxon>
        <taxon>Apocrita</taxon>
        <taxon>Aculeata</taxon>
        <taxon>Apoidea</taxon>
        <taxon>Anthophila</taxon>
        <taxon>Apidae</taxon>
        <taxon>Melipona</taxon>
    </lineage>
</organism>
<dbReference type="STRING" id="166423.A0A0N0BH59"/>
<keyword evidence="2 5" id="KW-0812">Transmembrane</keyword>
<feature type="transmembrane region" description="Helical" evidence="5">
    <location>
        <begin position="583"/>
        <end position="606"/>
    </location>
</feature>
<dbReference type="GO" id="GO:0022857">
    <property type="term" value="F:transmembrane transporter activity"/>
    <property type="evidence" value="ECO:0007669"/>
    <property type="project" value="InterPro"/>
</dbReference>
<evidence type="ECO:0000259" key="6">
    <source>
        <dbReference type="PROSITE" id="PS50850"/>
    </source>
</evidence>
<protein>
    <submittedName>
        <fullName evidence="7">Facilitated trehalose transporter Tret1</fullName>
    </submittedName>
</protein>
<dbReference type="OrthoDB" id="4142200at2759"/>
<reference evidence="7 8" key="1">
    <citation type="submission" date="2015-07" db="EMBL/GenBank/DDBJ databases">
        <title>The genome of Melipona quadrifasciata.</title>
        <authorList>
            <person name="Pan H."/>
            <person name="Kapheim K."/>
        </authorList>
    </citation>
    <scope>NUCLEOTIDE SEQUENCE [LARGE SCALE GENOMIC DNA]</scope>
    <source>
        <strain evidence="7">0111107301</strain>
        <tissue evidence="7">Whole body</tissue>
    </source>
</reference>
<accession>A0A0N0BH59</accession>
<feature type="transmembrane region" description="Helical" evidence="5">
    <location>
        <begin position="317"/>
        <end position="335"/>
    </location>
</feature>
<dbReference type="Gene3D" id="1.20.1250.20">
    <property type="entry name" value="MFS general substrate transporter like domains"/>
    <property type="match status" value="1"/>
</dbReference>
<proteinExistence type="predicted"/>
<keyword evidence="3 5" id="KW-1133">Transmembrane helix</keyword>
<dbReference type="SUPFAM" id="SSF103473">
    <property type="entry name" value="MFS general substrate transporter"/>
    <property type="match status" value="1"/>
</dbReference>
<dbReference type="GO" id="GO:0016020">
    <property type="term" value="C:membrane"/>
    <property type="evidence" value="ECO:0007669"/>
    <property type="project" value="UniProtKB-SubCell"/>
</dbReference>
<keyword evidence="4 5" id="KW-0472">Membrane</keyword>
<feature type="transmembrane region" description="Helical" evidence="5">
    <location>
        <begin position="435"/>
        <end position="455"/>
    </location>
</feature>
<dbReference type="AlphaFoldDB" id="A0A0N0BH59"/>
<dbReference type="InterPro" id="IPR050549">
    <property type="entry name" value="MFS_Trehalose_Transporter"/>
</dbReference>
<dbReference type="PROSITE" id="PS50850">
    <property type="entry name" value="MFS"/>
    <property type="match status" value="1"/>
</dbReference>
<dbReference type="Proteomes" id="UP000053105">
    <property type="component" value="Unassembled WGS sequence"/>
</dbReference>
<feature type="domain" description="Major facilitator superfamily (MFS) profile" evidence="6">
    <location>
        <begin position="281"/>
        <end position="635"/>
    </location>
</feature>
<dbReference type="EMBL" id="KQ435758">
    <property type="protein sequence ID" value="KOX75768.1"/>
    <property type="molecule type" value="Genomic_DNA"/>
</dbReference>
<evidence type="ECO:0000313" key="8">
    <source>
        <dbReference type="Proteomes" id="UP000053105"/>
    </source>
</evidence>
<sequence length="635" mass="69226">MPKLHTARNFWTFWSGNLTEPNPNSESLGNSGEEERELPKNKAFVLSSEQLLQFPKRDNDNSAIDPFDISVGYVYRSNCENAVARSGSISLAVVVKESNSRIQGGRRVDIAKSEEPQGALTPGVSGIYKRRFQYSSKLQGTPTKETIQVRNPRGNGGSRQFAVATGSHGAIADRKPGKKTFLYSFGTARQAQVQNDLGSTKEQLENVRSLIKSIVREINIDSVPVCNVAQNVGRKKLSYNVVLVLAKKSLRGQYDDIIGHPDGKRNPSASSVAIESGAHDLMGSASLGGFALGISLGWNSRASVVLKNYLDATATEIGLIGGILNGGICVGAMSMPFVASRVSRTKIMFWTMPVLLITWFLMISHRRQKVTLLLIGRFLCGICGGASCVLTPIYVAEIASKEIRGRLLAFFQLLLNCGVMYAFYVAHAIDEVKTVWRYSAICGFACLSIAPAILLPESPLHYLSKDDELSAEKSLRWYRGDTYDVQHEISETKRLVLAARSTKISVKLLKNRRVLRSIATCFGVVVGQHVCGVNMMIFYALTLFDTSGSGELTGSEQTLVVAAVQILVSLSVAFLVDLLGRRILLTLSSLLMGLFLILLVAALISLHGSIVPSLTKFSDLENPVPTILPLPLPRN</sequence>
<feature type="transmembrane region" description="Helical" evidence="5">
    <location>
        <begin position="559"/>
        <end position="576"/>
    </location>
</feature>
<feature type="transmembrane region" description="Helical" evidence="5">
    <location>
        <begin position="517"/>
        <end position="539"/>
    </location>
</feature>
<dbReference type="PROSITE" id="PS00216">
    <property type="entry name" value="SUGAR_TRANSPORT_1"/>
    <property type="match status" value="1"/>
</dbReference>
<evidence type="ECO:0000256" key="5">
    <source>
        <dbReference type="SAM" id="Phobius"/>
    </source>
</evidence>
<evidence type="ECO:0000256" key="2">
    <source>
        <dbReference type="ARBA" id="ARBA00022692"/>
    </source>
</evidence>
<dbReference type="InterPro" id="IPR020846">
    <property type="entry name" value="MFS_dom"/>
</dbReference>
<gene>
    <name evidence="7" type="ORF">WN51_12556</name>
</gene>
<evidence type="ECO:0000256" key="4">
    <source>
        <dbReference type="ARBA" id="ARBA00023136"/>
    </source>
</evidence>
<dbReference type="PANTHER" id="PTHR48021:SF1">
    <property type="entry name" value="GH07001P-RELATED"/>
    <property type="match status" value="1"/>
</dbReference>